<comment type="caution">
    <text evidence="1">The sequence shown here is derived from an EMBL/GenBank/DDBJ whole genome shotgun (WGS) entry which is preliminary data.</text>
</comment>
<proteinExistence type="predicted"/>
<evidence type="ECO:0008006" key="3">
    <source>
        <dbReference type="Google" id="ProtNLM"/>
    </source>
</evidence>
<sequence>MRIAFLNCYSPSTFKAIIDGDDREKMVAQVFESVGGKLESMMLTQGAFDALVIGSVPNHNAAAGLAMAMKSTGMCSESLLLEELNLEDILVPARKVLEAK</sequence>
<keyword evidence="2" id="KW-1185">Reference proteome</keyword>
<dbReference type="Pfam" id="PF08734">
    <property type="entry name" value="GYD"/>
    <property type="match status" value="1"/>
</dbReference>
<dbReference type="RefSeq" id="WP_189437374.1">
    <property type="nucleotide sequence ID" value="NZ_BMXE01000004.1"/>
</dbReference>
<gene>
    <name evidence="1" type="ORF">GCM10007094_27850</name>
</gene>
<dbReference type="Proteomes" id="UP000637980">
    <property type="component" value="Unassembled WGS sequence"/>
</dbReference>
<dbReference type="InterPro" id="IPR014845">
    <property type="entry name" value="GYD/TTHA1554"/>
</dbReference>
<organism evidence="1 2">
    <name type="scientific">Pseudovibrio japonicus</name>
    <dbReference type="NCBI Taxonomy" id="366534"/>
    <lineage>
        <taxon>Bacteria</taxon>
        <taxon>Pseudomonadati</taxon>
        <taxon>Pseudomonadota</taxon>
        <taxon>Alphaproteobacteria</taxon>
        <taxon>Hyphomicrobiales</taxon>
        <taxon>Stappiaceae</taxon>
        <taxon>Pseudovibrio</taxon>
    </lineage>
</organism>
<name>A0ABQ3EH27_9HYPH</name>
<accession>A0ABQ3EH27</accession>
<evidence type="ECO:0000313" key="2">
    <source>
        <dbReference type="Proteomes" id="UP000637980"/>
    </source>
</evidence>
<protein>
    <recommendedName>
        <fullName evidence="3">GYD domain superfamily</fullName>
    </recommendedName>
</protein>
<evidence type="ECO:0000313" key="1">
    <source>
        <dbReference type="EMBL" id="GHB36652.1"/>
    </source>
</evidence>
<reference evidence="2" key="1">
    <citation type="journal article" date="2019" name="Int. J. Syst. Evol. Microbiol.">
        <title>The Global Catalogue of Microorganisms (GCM) 10K type strain sequencing project: providing services to taxonomists for standard genome sequencing and annotation.</title>
        <authorList>
            <consortium name="The Broad Institute Genomics Platform"/>
            <consortium name="The Broad Institute Genome Sequencing Center for Infectious Disease"/>
            <person name="Wu L."/>
            <person name="Ma J."/>
        </authorList>
    </citation>
    <scope>NUCLEOTIDE SEQUENCE [LARGE SCALE GENOMIC DNA]</scope>
    <source>
        <strain evidence="2">KCTC 12861</strain>
    </source>
</reference>
<dbReference type="EMBL" id="BMXE01000004">
    <property type="protein sequence ID" value="GHB36652.1"/>
    <property type="molecule type" value="Genomic_DNA"/>
</dbReference>